<comment type="caution">
    <text evidence="1">The sequence shown here is derived from an EMBL/GenBank/DDBJ whole genome shotgun (WGS) entry which is preliminary data.</text>
</comment>
<dbReference type="EMBL" id="QTSX02002309">
    <property type="protein sequence ID" value="KAJ9076223.1"/>
    <property type="molecule type" value="Genomic_DNA"/>
</dbReference>
<sequence>MEGLNDLISKRPLGNVQGVVMVCGASWRVQQLFFLDLFIQVGVQGSSSDEAQKLRGLQHLLDVVCVVGGIKVVKVFSAANGVRDNILLTWSVLNWEFVCHQVNSPTGQEAANLVFFCEI</sequence>
<accession>A0ACC2TNG1</accession>
<keyword evidence="2" id="KW-1185">Reference proteome</keyword>
<proteinExistence type="predicted"/>
<name>A0ACC2TNG1_9FUNG</name>
<protein>
    <submittedName>
        <fullName evidence="1">Uncharacterized protein</fullName>
    </submittedName>
</protein>
<evidence type="ECO:0000313" key="2">
    <source>
        <dbReference type="Proteomes" id="UP001165960"/>
    </source>
</evidence>
<reference evidence="1" key="1">
    <citation type="submission" date="2022-04" db="EMBL/GenBank/DDBJ databases">
        <title>Genome of the entomopathogenic fungus Entomophthora muscae.</title>
        <authorList>
            <person name="Elya C."/>
            <person name="Lovett B.R."/>
            <person name="Lee E."/>
            <person name="Macias A.M."/>
            <person name="Hajek A.E."/>
            <person name="De Bivort B.L."/>
            <person name="Kasson M.T."/>
            <person name="De Fine Licht H.H."/>
            <person name="Stajich J.E."/>
        </authorList>
    </citation>
    <scope>NUCLEOTIDE SEQUENCE</scope>
    <source>
        <strain evidence="1">Berkeley</strain>
    </source>
</reference>
<organism evidence="1 2">
    <name type="scientific">Entomophthora muscae</name>
    <dbReference type="NCBI Taxonomy" id="34485"/>
    <lineage>
        <taxon>Eukaryota</taxon>
        <taxon>Fungi</taxon>
        <taxon>Fungi incertae sedis</taxon>
        <taxon>Zoopagomycota</taxon>
        <taxon>Entomophthoromycotina</taxon>
        <taxon>Entomophthoromycetes</taxon>
        <taxon>Entomophthorales</taxon>
        <taxon>Entomophthoraceae</taxon>
        <taxon>Entomophthora</taxon>
    </lineage>
</organism>
<evidence type="ECO:0000313" key="1">
    <source>
        <dbReference type="EMBL" id="KAJ9076223.1"/>
    </source>
</evidence>
<gene>
    <name evidence="1" type="ORF">DSO57_1028377</name>
</gene>
<dbReference type="Proteomes" id="UP001165960">
    <property type="component" value="Unassembled WGS sequence"/>
</dbReference>